<evidence type="ECO:0000256" key="1">
    <source>
        <dbReference type="SAM" id="MobiDB-lite"/>
    </source>
</evidence>
<accession>A0A4Q7J4Y0</accession>
<sequence length="86" mass="9261">MSSPKFDLIEGPRQHEEDGRYWAWLIQPHEGVDLNDPNADIPVNWTCGGKPGGGSSPLNPGGDKGKGGKQVKYKPKKGVETGYGLD</sequence>
<dbReference type="Proteomes" id="UP000292003">
    <property type="component" value="Unassembled WGS sequence"/>
</dbReference>
<protein>
    <submittedName>
        <fullName evidence="2">Uncharacterized protein</fullName>
    </submittedName>
</protein>
<feature type="compositionally biased region" description="Basic residues" evidence="1">
    <location>
        <begin position="67"/>
        <end position="76"/>
    </location>
</feature>
<evidence type="ECO:0000313" key="3">
    <source>
        <dbReference type="Proteomes" id="UP000292003"/>
    </source>
</evidence>
<keyword evidence="3" id="KW-1185">Reference proteome</keyword>
<organism evidence="2 3">
    <name type="scientific">Amycolatopsis suaedae</name>
    <dbReference type="NCBI Taxonomy" id="2510978"/>
    <lineage>
        <taxon>Bacteria</taxon>
        <taxon>Bacillati</taxon>
        <taxon>Actinomycetota</taxon>
        <taxon>Actinomycetes</taxon>
        <taxon>Pseudonocardiales</taxon>
        <taxon>Pseudonocardiaceae</taxon>
        <taxon>Amycolatopsis</taxon>
    </lineage>
</organism>
<dbReference type="OrthoDB" id="3637515at2"/>
<feature type="region of interest" description="Disordered" evidence="1">
    <location>
        <begin position="47"/>
        <end position="86"/>
    </location>
</feature>
<dbReference type="AlphaFoldDB" id="A0A4Q7J4Y0"/>
<comment type="caution">
    <text evidence="2">The sequence shown here is derived from an EMBL/GenBank/DDBJ whole genome shotgun (WGS) entry which is preliminary data.</text>
</comment>
<proteinExistence type="predicted"/>
<gene>
    <name evidence="2" type="ORF">EWH70_21225</name>
</gene>
<dbReference type="EMBL" id="SFCC01000010">
    <property type="protein sequence ID" value="RZQ62107.1"/>
    <property type="molecule type" value="Genomic_DNA"/>
</dbReference>
<reference evidence="2 3" key="1">
    <citation type="submission" date="2019-02" db="EMBL/GenBank/DDBJ databases">
        <title>Draft genome sequence of Amycolatopsis sp. 8-3EHSu isolated from roots of Suaeda maritima.</title>
        <authorList>
            <person name="Duangmal K."/>
            <person name="Chantavorakit T."/>
        </authorList>
    </citation>
    <scope>NUCLEOTIDE SEQUENCE [LARGE SCALE GENOMIC DNA]</scope>
    <source>
        <strain evidence="2 3">8-3EHSu</strain>
    </source>
</reference>
<evidence type="ECO:0000313" key="2">
    <source>
        <dbReference type="EMBL" id="RZQ62107.1"/>
    </source>
</evidence>
<name>A0A4Q7J4Y0_9PSEU</name>